<dbReference type="PANTHER" id="PTHR45632">
    <property type="entry name" value="LD33804P"/>
    <property type="match status" value="1"/>
</dbReference>
<evidence type="ECO:0000259" key="4">
    <source>
        <dbReference type="Pfam" id="PF24981"/>
    </source>
</evidence>
<proteinExistence type="predicted"/>
<comment type="caution">
    <text evidence="5">The sequence shown here is derived from an EMBL/GenBank/DDBJ whole genome shotgun (WGS) entry which is preliminary data.</text>
</comment>
<dbReference type="EMBL" id="JABANE010000087">
    <property type="protein sequence ID" value="NME71132.1"/>
    <property type="molecule type" value="Genomic_DNA"/>
</dbReference>
<sequence length="334" mass="37981">MKQLLITINLLFVSLGLFAQENTLQNQLLKNYQWSSVVQNQAPSGRHETSFVLHKDKFYLIGGRESKAVEVFDPLSKTWTKLGEAPFFMHHFQAVSYQDLIYFVGAMKGNYPTETPLEHIWTYQPDKNEWKKQGIIPKEVRRGGGGAVLYQDKIYLACGITNGHTSGCSNRFDVYDLKTNKWEQLTSAPHLRDHFNAVVANDKLYLIGGRNSSVHHKNNFTAFFKYTNPFVDVYDFKTQEWITLEEKLPYPSAAGGIVKLDNYLVYMGGENIMPNASNKTQVFELTTHKWSLMPDMMEGRHGTNAILYKGAIYVFGGSPVRGGGRVNTMEKLSK</sequence>
<evidence type="ECO:0000256" key="1">
    <source>
        <dbReference type="ARBA" id="ARBA00022441"/>
    </source>
</evidence>
<gene>
    <name evidence="5" type="ORF">HHU12_24395</name>
</gene>
<dbReference type="Pfam" id="PF24981">
    <property type="entry name" value="Beta-prop_ATRN-LZTR1"/>
    <property type="match status" value="1"/>
</dbReference>
<feature type="chain" id="PRO_5031480671" evidence="3">
    <location>
        <begin position="20"/>
        <end position="334"/>
    </location>
</feature>
<dbReference type="InterPro" id="IPR006652">
    <property type="entry name" value="Kelch_1"/>
</dbReference>
<name>A0A7X9RYI6_9BACT</name>
<keyword evidence="2" id="KW-0677">Repeat</keyword>
<keyword evidence="1" id="KW-0880">Kelch repeat</keyword>
<dbReference type="Gene3D" id="2.120.10.80">
    <property type="entry name" value="Kelch-type beta propeller"/>
    <property type="match status" value="2"/>
</dbReference>
<dbReference type="InterPro" id="IPR015915">
    <property type="entry name" value="Kelch-typ_b-propeller"/>
</dbReference>
<evidence type="ECO:0000256" key="3">
    <source>
        <dbReference type="SAM" id="SignalP"/>
    </source>
</evidence>
<dbReference type="PANTHER" id="PTHR45632:SF3">
    <property type="entry name" value="KELCH-LIKE PROTEIN 32"/>
    <property type="match status" value="1"/>
</dbReference>
<dbReference type="Proteomes" id="UP000576082">
    <property type="component" value="Unassembled WGS sequence"/>
</dbReference>
<feature type="signal peptide" evidence="3">
    <location>
        <begin position="1"/>
        <end position="19"/>
    </location>
</feature>
<keyword evidence="3" id="KW-0732">Signal</keyword>
<evidence type="ECO:0000256" key="2">
    <source>
        <dbReference type="ARBA" id="ARBA00022737"/>
    </source>
</evidence>
<feature type="domain" description="Attractin/MKLN-like beta-propeller" evidence="4">
    <location>
        <begin position="28"/>
        <end position="247"/>
    </location>
</feature>
<dbReference type="AlphaFoldDB" id="A0A7X9RYI6"/>
<dbReference type="SMART" id="SM00612">
    <property type="entry name" value="Kelch"/>
    <property type="match status" value="4"/>
</dbReference>
<keyword evidence="6" id="KW-1185">Reference proteome</keyword>
<evidence type="ECO:0000313" key="5">
    <source>
        <dbReference type="EMBL" id="NME71132.1"/>
    </source>
</evidence>
<accession>A0A7X9RYI6</accession>
<dbReference type="RefSeq" id="WP_169659355.1">
    <property type="nucleotide sequence ID" value="NZ_JABANE010000087.1"/>
</dbReference>
<evidence type="ECO:0000313" key="6">
    <source>
        <dbReference type="Proteomes" id="UP000576082"/>
    </source>
</evidence>
<dbReference type="InterPro" id="IPR056737">
    <property type="entry name" value="Beta-prop_ATRN-MKLN-like"/>
</dbReference>
<protein>
    <submittedName>
        <fullName evidence="5">Galactose oxidase</fullName>
    </submittedName>
</protein>
<reference evidence="5 6" key="1">
    <citation type="submission" date="2020-04" db="EMBL/GenBank/DDBJ databases">
        <title>Flammeovirga sp. SR4, a novel species isolated from seawater.</title>
        <authorList>
            <person name="Wang X."/>
        </authorList>
    </citation>
    <scope>NUCLEOTIDE SEQUENCE [LARGE SCALE GENOMIC DNA]</scope>
    <source>
        <strain evidence="5 6">ATCC 23126</strain>
    </source>
</reference>
<dbReference type="SUPFAM" id="SSF117281">
    <property type="entry name" value="Kelch motif"/>
    <property type="match status" value="2"/>
</dbReference>
<organism evidence="5 6">
    <name type="scientific">Flammeovirga aprica JL-4</name>
    <dbReference type="NCBI Taxonomy" id="694437"/>
    <lineage>
        <taxon>Bacteria</taxon>
        <taxon>Pseudomonadati</taxon>
        <taxon>Bacteroidota</taxon>
        <taxon>Cytophagia</taxon>
        <taxon>Cytophagales</taxon>
        <taxon>Flammeovirgaceae</taxon>
        <taxon>Flammeovirga</taxon>
    </lineage>
</organism>